<reference evidence="2 3" key="1">
    <citation type="journal article" date="2018" name="Mol. Biol. Evol.">
        <title>Broad Genomic Sampling Reveals a Smut Pathogenic Ancestry of the Fungal Clade Ustilaginomycotina.</title>
        <authorList>
            <person name="Kijpornyongpan T."/>
            <person name="Mondo S.J."/>
            <person name="Barry K."/>
            <person name="Sandor L."/>
            <person name="Lee J."/>
            <person name="Lipzen A."/>
            <person name="Pangilinan J."/>
            <person name="LaButti K."/>
            <person name="Hainaut M."/>
            <person name="Henrissat B."/>
            <person name="Grigoriev I.V."/>
            <person name="Spatafora J.W."/>
            <person name="Aime M.C."/>
        </authorList>
    </citation>
    <scope>NUCLEOTIDE SEQUENCE [LARGE SCALE GENOMIC DNA]</scope>
    <source>
        <strain evidence="2 3">MCA 3882</strain>
    </source>
</reference>
<organism evidence="2 3">
    <name type="scientific">Meira miltonrushii</name>
    <dbReference type="NCBI Taxonomy" id="1280837"/>
    <lineage>
        <taxon>Eukaryota</taxon>
        <taxon>Fungi</taxon>
        <taxon>Dikarya</taxon>
        <taxon>Basidiomycota</taxon>
        <taxon>Ustilaginomycotina</taxon>
        <taxon>Exobasidiomycetes</taxon>
        <taxon>Exobasidiales</taxon>
        <taxon>Brachybasidiaceae</taxon>
        <taxon>Meira</taxon>
    </lineage>
</organism>
<name>A0A316VGH6_9BASI</name>
<evidence type="ECO:0000256" key="1">
    <source>
        <dbReference type="SAM" id="MobiDB-lite"/>
    </source>
</evidence>
<evidence type="ECO:0000313" key="3">
    <source>
        <dbReference type="Proteomes" id="UP000245771"/>
    </source>
</evidence>
<sequence>MISVLQGYIIGITAIVSLIFCTRTDGAHSPDDKSQGSWSGLSDILEINQFDPTWQGEVQSGYRGDANTSQNNEGGQEKAKRKKIRLSTPEKQQSRKLRRQRFNDALNSDPVRKDIYKKKKAEWNRAYKARRRARITGSEKKAFKLLESQANRRYYMKRKEKYGGYSCPMMQRLNEIKKLHEEGKANEEDLKILHDYREGQKLARRKQRAAQKSGTHKG</sequence>
<keyword evidence="3" id="KW-1185">Reference proteome</keyword>
<dbReference type="AlphaFoldDB" id="A0A316VGH6"/>
<evidence type="ECO:0000313" key="2">
    <source>
        <dbReference type="EMBL" id="PWN36692.1"/>
    </source>
</evidence>
<feature type="region of interest" description="Disordered" evidence="1">
    <location>
        <begin position="198"/>
        <end position="218"/>
    </location>
</feature>
<dbReference type="Proteomes" id="UP000245771">
    <property type="component" value="Unassembled WGS sequence"/>
</dbReference>
<gene>
    <name evidence="2" type="ORF">FA14DRAFT_186877</name>
</gene>
<feature type="region of interest" description="Disordered" evidence="1">
    <location>
        <begin position="56"/>
        <end position="97"/>
    </location>
</feature>
<proteinExistence type="predicted"/>
<feature type="compositionally biased region" description="Basic residues" evidence="1">
    <location>
        <begin position="202"/>
        <end position="218"/>
    </location>
</feature>
<dbReference type="EMBL" id="KZ819602">
    <property type="protein sequence ID" value="PWN36692.1"/>
    <property type="molecule type" value="Genomic_DNA"/>
</dbReference>
<dbReference type="RefSeq" id="XP_025356994.1">
    <property type="nucleotide sequence ID" value="XM_025501547.1"/>
</dbReference>
<dbReference type="InParanoid" id="A0A316VGH6"/>
<dbReference type="GeneID" id="37023328"/>
<protein>
    <submittedName>
        <fullName evidence="2">Uncharacterized protein</fullName>
    </submittedName>
</protein>
<accession>A0A316VGH6</accession>